<evidence type="ECO:0008006" key="4">
    <source>
        <dbReference type="Google" id="ProtNLM"/>
    </source>
</evidence>
<feature type="transmembrane region" description="Helical" evidence="1">
    <location>
        <begin position="327"/>
        <end position="351"/>
    </location>
</feature>
<feature type="transmembrane region" description="Helical" evidence="1">
    <location>
        <begin position="410"/>
        <end position="433"/>
    </location>
</feature>
<feature type="transmembrane region" description="Helical" evidence="1">
    <location>
        <begin position="470"/>
        <end position="489"/>
    </location>
</feature>
<reference evidence="2" key="1">
    <citation type="submission" date="2009-07" db="EMBL/GenBank/DDBJ databases">
        <authorList>
            <person name="Weinstock G."/>
            <person name="Sodergren E."/>
            <person name="Clifton S."/>
            <person name="Fulton L."/>
            <person name="Fulton B."/>
            <person name="Courtney L."/>
            <person name="Fronick C."/>
            <person name="Harrison M."/>
            <person name="Strong C."/>
            <person name="Farmer C."/>
            <person name="Delahaunty K."/>
            <person name="Markovic C."/>
            <person name="Hall O."/>
            <person name="Minx P."/>
            <person name="Tomlinson C."/>
            <person name="Mitreva M."/>
            <person name="Nelson J."/>
            <person name="Hou S."/>
            <person name="Wollam A."/>
            <person name="Pepin K.H."/>
            <person name="Johnson M."/>
            <person name="Bhonagiri V."/>
            <person name="Nash W.E."/>
            <person name="Warren W."/>
            <person name="Chinwalla A."/>
            <person name="Mardis E.R."/>
            <person name="Wilson R.K."/>
        </authorList>
    </citation>
    <scope>NUCLEOTIDE SEQUENCE [LARGE SCALE GENOMIC DNA]</scope>
    <source>
        <strain evidence="2">DSM 14469</strain>
    </source>
</reference>
<dbReference type="Pfam" id="PF07556">
    <property type="entry name" value="DUF1538"/>
    <property type="match status" value="2"/>
</dbReference>
<name>C6LDY0_9FIRM</name>
<dbReference type="EMBL" id="ACCL02000007">
    <property type="protein sequence ID" value="EET61184.1"/>
    <property type="molecule type" value="Genomic_DNA"/>
</dbReference>
<keyword evidence="1" id="KW-0812">Transmembrane</keyword>
<sequence length="542" mass="58235">MWEKSKSTQRKRKNRNNLSFVWKQNDASYIRKRRRTSMDKLKEKVGESLTSVLPVTMIVLFLSIVLVPVKIEAIAMFLVGAVLLIIGMGFFQLGAEMSMTPLGQGIGGQLVKKRKLPLIICGCFLMGTLITISEPDLQVLANQVASIPNSVLVLSVAIGVGLFLVAAVLRILYKIPITYLLIGMYLILLVLAMAAPSDFLAVAFDAGGVTTGPMTVPFIMALGIGLSASRSDKNSASDSFGLIALSSVGPVLMVLVLGIFYHPTDAVYTTTVIPNLVTMQDVVHQFVRAIPQYAKEVIVSMLLIIAVFVVFQVCTHKYHRRQLLKMSVGFGYTIIGLILFLTGVNVGFAPVGNLLGEGLAAGTYKWLTVPIGMLIGYYIVKAEPAVQILNRQVEDITGGMISSKQMNQCLSIGVACAVGLAMLRALTGIAIYWILIPGYVAAFVLSIFVPQVFVGIAFDSGGVASGPMTSTFLLPLSMGVCTAVGGNVVTDAFGVIALVALAPLIAIQIMGIIYKCKMKKNTLPSEKEIAEDTIIELEEESL</sequence>
<dbReference type="STRING" id="168384.SAMN05660368_01143"/>
<evidence type="ECO:0000256" key="1">
    <source>
        <dbReference type="SAM" id="Phobius"/>
    </source>
</evidence>
<feature type="transmembrane region" description="Helical" evidence="1">
    <location>
        <begin position="297"/>
        <end position="315"/>
    </location>
</feature>
<gene>
    <name evidence="2" type="ORF">BRYFOR_06829</name>
</gene>
<feature type="transmembrane region" description="Helical" evidence="1">
    <location>
        <begin position="48"/>
        <end position="67"/>
    </location>
</feature>
<protein>
    <recommendedName>
        <fullName evidence="4">DUF1538 domain-containing protein</fullName>
    </recommendedName>
</protein>
<comment type="caution">
    <text evidence="2">The sequence shown here is derived from an EMBL/GenBank/DDBJ whole genome shotgun (WGS) entry which is preliminary data.</text>
</comment>
<feature type="transmembrane region" description="Helical" evidence="1">
    <location>
        <begin position="73"/>
        <end position="95"/>
    </location>
</feature>
<keyword evidence="3" id="KW-1185">Reference proteome</keyword>
<feature type="transmembrane region" description="Helical" evidence="1">
    <location>
        <begin position="179"/>
        <end position="204"/>
    </location>
</feature>
<keyword evidence="1" id="KW-0472">Membrane</keyword>
<evidence type="ECO:0000313" key="2">
    <source>
        <dbReference type="EMBL" id="EET61184.1"/>
    </source>
</evidence>
<feature type="transmembrane region" description="Helical" evidence="1">
    <location>
        <begin position="116"/>
        <end position="132"/>
    </location>
</feature>
<feature type="transmembrane region" description="Helical" evidence="1">
    <location>
        <begin position="152"/>
        <end position="172"/>
    </location>
</feature>
<dbReference type="InterPro" id="IPR011435">
    <property type="entry name" value="UmpAB"/>
</dbReference>
<keyword evidence="1" id="KW-1133">Transmembrane helix</keyword>
<dbReference type="AlphaFoldDB" id="C6LDY0"/>
<proteinExistence type="predicted"/>
<feature type="transmembrane region" description="Helical" evidence="1">
    <location>
        <begin position="240"/>
        <end position="261"/>
    </location>
</feature>
<evidence type="ECO:0000313" key="3">
    <source>
        <dbReference type="Proteomes" id="UP000005561"/>
    </source>
</evidence>
<feature type="transmembrane region" description="Helical" evidence="1">
    <location>
        <begin position="439"/>
        <end position="458"/>
    </location>
</feature>
<dbReference type="Proteomes" id="UP000005561">
    <property type="component" value="Unassembled WGS sequence"/>
</dbReference>
<feature type="transmembrane region" description="Helical" evidence="1">
    <location>
        <begin position="363"/>
        <end position="380"/>
    </location>
</feature>
<feature type="transmembrane region" description="Helical" evidence="1">
    <location>
        <begin position="210"/>
        <end position="228"/>
    </location>
</feature>
<dbReference type="eggNOG" id="COG0589">
    <property type="taxonomic scope" value="Bacteria"/>
</dbReference>
<accession>C6LDY0</accession>
<organism evidence="2 3">
    <name type="scientific">Marvinbryantia formatexigens DSM 14469</name>
    <dbReference type="NCBI Taxonomy" id="478749"/>
    <lineage>
        <taxon>Bacteria</taxon>
        <taxon>Bacillati</taxon>
        <taxon>Bacillota</taxon>
        <taxon>Clostridia</taxon>
        <taxon>Lachnospirales</taxon>
        <taxon>Lachnospiraceae</taxon>
        <taxon>Marvinbryantia</taxon>
    </lineage>
</organism>
<feature type="transmembrane region" description="Helical" evidence="1">
    <location>
        <begin position="495"/>
        <end position="514"/>
    </location>
</feature>